<dbReference type="InterPro" id="IPR036568">
    <property type="entry name" value="GGCT-like_sf"/>
</dbReference>
<evidence type="ECO:0000313" key="6">
    <source>
        <dbReference type="Proteomes" id="UP000248795"/>
    </source>
</evidence>
<reference evidence="6" key="1">
    <citation type="submission" date="2018-06" db="EMBL/GenBank/DDBJ databases">
        <title>Aestuariibacter litoralis strain KCTC 52945T.</title>
        <authorList>
            <person name="Li X."/>
            <person name="Salam N."/>
            <person name="Li J.-L."/>
            <person name="Chen Y.-M."/>
            <person name="Yang Z.-W."/>
            <person name="Zhang L.-Y."/>
            <person name="Han M.-X."/>
            <person name="Xiao M."/>
            <person name="Li W.-J."/>
        </authorList>
    </citation>
    <scope>NUCLEOTIDE SEQUENCE [LARGE SCALE GENOMIC DNA]</scope>
    <source>
        <strain evidence="6">KCTC 52945</strain>
    </source>
</reference>
<organism evidence="5 6">
    <name type="scientific">Aestuariivirga litoralis</name>
    <dbReference type="NCBI Taxonomy" id="2650924"/>
    <lineage>
        <taxon>Bacteria</taxon>
        <taxon>Pseudomonadati</taxon>
        <taxon>Pseudomonadota</taxon>
        <taxon>Alphaproteobacteria</taxon>
        <taxon>Hyphomicrobiales</taxon>
        <taxon>Aestuariivirgaceae</taxon>
        <taxon>Aestuariivirga</taxon>
    </lineage>
</organism>
<evidence type="ECO:0000256" key="3">
    <source>
        <dbReference type="PIRSR" id="PIRSR617939-2"/>
    </source>
</evidence>
<keyword evidence="6" id="KW-1185">Reference proteome</keyword>
<feature type="active site" description="Proton acceptor" evidence="2">
    <location>
        <position position="79"/>
    </location>
</feature>
<dbReference type="EMBL" id="QKVK01000004">
    <property type="protein sequence ID" value="PZF77045.1"/>
    <property type="molecule type" value="Genomic_DNA"/>
</dbReference>
<dbReference type="InterPro" id="IPR013024">
    <property type="entry name" value="GGCT-like"/>
</dbReference>
<dbReference type="Proteomes" id="UP000248795">
    <property type="component" value="Unassembled WGS sequence"/>
</dbReference>
<sequence>MFLYFAYGSNMSRRQMRARCPDHECLGKAVLKDHALCFPRHSTYRNCGVAGLVEQPGAEVWGVVYRLHDRDLAALDRREGYDPAMPADANRYNRQAVRVLMDGNELDCLTYFARPEPGEHIPSVAYLATILEGAEENGLPADYVAGLKVVRVL</sequence>
<evidence type="ECO:0000313" key="5">
    <source>
        <dbReference type="EMBL" id="PZF77045.1"/>
    </source>
</evidence>
<feature type="binding site" evidence="3">
    <location>
        <begin position="4"/>
        <end position="9"/>
    </location>
    <ligand>
        <name>substrate</name>
    </ligand>
</feature>
<dbReference type="PANTHER" id="PTHR12935">
    <property type="entry name" value="GAMMA-GLUTAMYLCYCLOTRANSFERASE"/>
    <property type="match status" value="1"/>
</dbReference>
<keyword evidence="1" id="KW-0456">Lyase</keyword>
<dbReference type="InterPro" id="IPR009288">
    <property type="entry name" value="AIG2-like_dom"/>
</dbReference>
<comment type="caution">
    <text evidence="5">The sequence shown here is derived from an EMBL/GenBank/DDBJ whole genome shotgun (WGS) entry which is preliminary data.</text>
</comment>
<dbReference type="SUPFAM" id="SSF110857">
    <property type="entry name" value="Gamma-glutamyl cyclotransferase-like"/>
    <property type="match status" value="1"/>
</dbReference>
<proteinExistence type="predicted"/>
<evidence type="ECO:0000259" key="4">
    <source>
        <dbReference type="Pfam" id="PF06094"/>
    </source>
</evidence>
<name>A0A2W2ANN4_9HYPH</name>
<dbReference type="PANTHER" id="PTHR12935:SF0">
    <property type="entry name" value="GAMMA-GLUTAMYLCYCLOTRANSFERASE"/>
    <property type="match status" value="1"/>
</dbReference>
<evidence type="ECO:0000256" key="1">
    <source>
        <dbReference type="ARBA" id="ARBA00023239"/>
    </source>
</evidence>
<feature type="binding site" evidence="3">
    <location>
        <position position="126"/>
    </location>
    <ligand>
        <name>substrate</name>
    </ligand>
</feature>
<dbReference type="GO" id="GO:0003839">
    <property type="term" value="F:gamma-glutamylcyclotransferase activity"/>
    <property type="evidence" value="ECO:0007669"/>
    <property type="project" value="InterPro"/>
</dbReference>
<protein>
    <recommendedName>
        <fullName evidence="4">Gamma-glutamylcyclotransferase AIG2-like domain-containing protein</fullName>
    </recommendedName>
</protein>
<feature type="domain" description="Gamma-glutamylcyclotransferase AIG2-like" evidence="4">
    <location>
        <begin position="4"/>
        <end position="120"/>
    </location>
</feature>
<dbReference type="RefSeq" id="WP_111198623.1">
    <property type="nucleotide sequence ID" value="NZ_QKVK01000004.1"/>
</dbReference>
<dbReference type="InterPro" id="IPR017939">
    <property type="entry name" value="G-Glutamylcylcotransferase"/>
</dbReference>
<evidence type="ECO:0000256" key="2">
    <source>
        <dbReference type="PIRSR" id="PIRSR617939-1"/>
    </source>
</evidence>
<dbReference type="CDD" id="cd06661">
    <property type="entry name" value="GGCT_like"/>
    <property type="match status" value="1"/>
</dbReference>
<dbReference type="AlphaFoldDB" id="A0A2W2ANN4"/>
<dbReference type="Pfam" id="PF06094">
    <property type="entry name" value="GGACT"/>
    <property type="match status" value="1"/>
</dbReference>
<gene>
    <name evidence="5" type="ORF">DK847_11415</name>
</gene>
<accession>A0A2W2ANN4</accession>
<dbReference type="Gene3D" id="3.10.490.10">
    <property type="entry name" value="Gamma-glutamyl cyclotransferase-like"/>
    <property type="match status" value="1"/>
</dbReference>